<dbReference type="EMBL" id="SMZX01000001">
    <property type="protein sequence ID" value="TDL45992.1"/>
    <property type="molecule type" value="Genomic_DNA"/>
</dbReference>
<dbReference type="InterPro" id="IPR035948">
    <property type="entry name" value="YwqG-like_sf"/>
</dbReference>
<sequence>MHPRTWIEGNELWMRFCEAHEAAVAAESDVEIPRVRVSKIVRAADELESSVKQDAGIMQSLRELDPAALDEAGSDLLDTLLGRPMDEWEDDPADFVERYGSDGVLIAPAVYFAGVEQQNQAHDKEAGPYAGEYLREPDDQRQRLLHRVGGVPTTVPSVDRPDSVFLMQVDLLCLHDAFSWDEPIASFLKDSLLPSDGVLQLFHTTTGDSTTDPFLRGGGAQVLHLTEAQLRDRDDPRLVATDYPVSIPSPSVFPTFALAGHREADTDLAVSLQNEADRAAGLRGGVDVPTHRHQIAPRWSRILGLPDLSYGLDDGDRDVLEKELPLSGDDRHLLLFNLASDHQFDGVFGDAGRLEVWLRGSDLAKARFSEVVSFLRSH</sequence>
<gene>
    <name evidence="1" type="ORF">E2R54_06040</name>
</gene>
<accession>A0A4R5YMZ2</accession>
<dbReference type="Proteomes" id="UP000295633">
    <property type="component" value="Unassembled WGS sequence"/>
</dbReference>
<organism evidence="1 2">
    <name type="scientific">Microbacterium oleivorans</name>
    <dbReference type="NCBI Taxonomy" id="273677"/>
    <lineage>
        <taxon>Bacteria</taxon>
        <taxon>Bacillati</taxon>
        <taxon>Actinomycetota</taxon>
        <taxon>Actinomycetes</taxon>
        <taxon>Micrococcales</taxon>
        <taxon>Microbacteriaceae</taxon>
        <taxon>Microbacterium</taxon>
    </lineage>
</organism>
<name>A0A4R5YMZ2_9MICO</name>
<comment type="caution">
    <text evidence="1">The sequence shown here is derived from an EMBL/GenBank/DDBJ whole genome shotgun (WGS) entry which is preliminary data.</text>
</comment>
<dbReference type="InterPro" id="IPR015315">
    <property type="entry name" value="DUF1963"/>
</dbReference>
<protein>
    <submittedName>
        <fullName evidence="1">DUF1963 domain-containing protein</fullName>
    </submittedName>
</protein>
<dbReference type="Gene3D" id="2.30.320.10">
    <property type="entry name" value="YwqG-like"/>
    <property type="match status" value="1"/>
</dbReference>
<dbReference type="AlphaFoldDB" id="A0A4R5YMZ2"/>
<dbReference type="Pfam" id="PF09234">
    <property type="entry name" value="DUF1963"/>
    <property type="match status" value="1"/>
</dbReference>
<proteinExistence type="predicted"/>
<evidence type="ECO:0000313" key="2">
    <source>
        <dbReference type="Proteomes" id="UP000295633"/>
    </source>
</evidence>
<evidence type="ECO:0000313" key="1">
    <source>
        <dbReference type="EMBL" id="TDL45992.1"/>
    </source>
</evidence>
<reference evidence="1 2" key="1">
    <citation type="submission" date="2019-03" db="EMBL/GenBank/DDBJ databases">
        <title>Genome Sequencing and Assembly of Various Microbes Isolated from Partially Reclaimed Soil and Acid Mine Drainage (AMD) Site.</title>
        <authorList>
            <person name="Steinbock B."/>
            <person name="Bechtold R."/>
            <person name="Sevigny J.L."/>
            <person name="Thomas D."/>
            <person name="Cuthill L.R."/>
            <person name="Aveiro Johannsen E.J."/>
            <person name="Thomas K."/>
            <person name="Ghosh A."/>
        </authorList>
    </citation>
    <scope>NUCLEOTIDE SEQUENCE [LARGE SCALE GENOMIC DNA]</scope>
    <source>
        <strain evidence="1 2">F-B2</strain>
    </source>
</reference>
<dbReference type="SUPFAM" id="SSF103032">
    <property type="entry name" value="Hypothetical protein YwqG"/>
    <property type="match status" value="1"/>
</dbReference>